<proteinExistence type="predicted"/>
<dbReference type="RefSeq" id="WP_161041389.1">
    <property type="nucleotide sequence ID" value="NZ_WWCM01000036.1"/>
</dbReference>
<name>A0ABW9VSU7_9BURK</name>
<dbReference type="EMBL" id="WWCM01000036">
    <property type="protein sequence ID" value="MYM42140.1"/>
    <property type="molecule type" value="Genomic_DNA"/>
</dbReference>
<gene>
    <name evidence="1" type="ORF">GTP27_22835</name>
</gene>
<dbReference type="Proteomes" id="UP000478090">
    <property type="component" value="Unassembled WGS sequence"/>
</dbReference>
<protein>
    <submittedName>
        <fullName evidence="1">Uncharacterized protein</fullName>
    </submittedName>
</protein>
<evidence type="ECO:0000313" key="1">
    <source>
        <dbReference type="EMBL" id="MYM42140.1"/>
    </source>
</evidence>
<organism evidence="1 2">
    <name type="scientific">Duganella qianjiadongensis</name>
    <dbReference type="NCBI Taxonomy" id="2692176"/>
    <lineage>
        <taxon>Bacteria</taxon>
        <taxon>Pseudomonadati</taxon>
        <taxon>Pseudomonadota</taxon>
        <taxon>Betaproteobacteria</taxon>
        <taxon>Burkholderiales</taxon>
        <taxon>Oxalobacteraceae</taxon>
        <taxon>Telluria group</taxon>
        <taxon>Duganella</taxon>
    </lineage>
</organism>
<comment type="caution">
    <text evidence="1">The sequence shown here is derived from an EMBL/GenBank/DDBJ whole genome shotgun (WGS) entry which is preliminary data.</text>
</comment>
<accession>A0ABW9VSU7</accession>
<reference evidence="1 2" key="1">
    <citation type="submission" date="2019-12" db="EMBL/GenBank/DDBJ databases">
        <title>Novel species isolated from a subtropical stream in China.</title>
        <authorList>
            <person name="Lu H."/>
        </authorList>
    </citation>
    <scope>NUCLEOTIDE SEQUENCE [LARGE SCALE GENOMIC DNA]</scope>
    <source>
        <strain evidence="1 2">CY13W</strain>
    </source>
</reference>
<keyword evidence="2" id="KW-1185">Reference proteome</keyword>
<sequence>MPASIENGYSFFPKKYHKGKFMSATDSNLSTIGYNLACAVTQDAINHTMGTYYENLNGKIDYYIVIDITTGTTSQMTSAQFASICSVDPKSIPDTTNFTLETATTSLDDNQKALLSLYEAGFQYGIQAVTGINSTWTKVPEIVELSVQGTMVTYNMYFASINVMEVQEKYGKVTMVNSTQAVDTPWIFSWLVNFDLASPAPGSEGVPIPEESFSIQQLYLLLNTLIDGVYPSISGVSPECTTFVTGLIDSYVKSIPAGQSTISYIQQPTGSVAPGTLALTCLNYEVSPNSSDRGLSVLNYLCMSDNNTPPTSTNYPTWQWVTSDETCSGVMAIERLTFTNYLIAAFNQGFGGLSIQTSCSQDIKDKAFDCSCKFNFSYQSAPDPATWIAADGTSKNVIATASYSHYSSNNQYDYSLNCSGICGSASSYWNYSLNGTLTCINNVDSAGIYDGTTTVSLALTIVSPAHAHLEGANSNANVVDIAASLDYIISVNEQGQLLVTNKNYVLTNNSQSLNSINVGACGGTESFGDVNNMNKNLQTILINALNSYENVVYEALSSSMTWFFPGASSFKFNNVEFSEFGDLTVQISYLDPTSSGAGNPSIVQPA</sequence>
<evidence type="ECO:0000313" key="2">
    <source>
        <dbReference type="Proteomes" id="UP000478090"/>
    </source>
</evidence>